<organism evidence="2 3">
    <name type="scientific">Paraglaciecola mesophila</name>
    <dbReference type="NCBI Taxonomy" id="197222"/>
    <lineage>
        <taxon>Bacteria</taxon>
        <taxon>Pseudomonadati</taxon>
        <taxon>Pseudomonadota</taxon>
        <taxon>Gammaproteobacteria</taxon>
        <taxon>Alteromonadales</taxon>
        <taxon>Alteromonadaceae</taxon>
        <taxon>Paraglaciecola</taxon>
    </lineage>
</organism>
<reference evidence="2 3" key="1">
    <citation type="submission" date="2024-03" db="EMBL/GenBank/DDBJ databases">
        <title>Community enrichment and isolation of bacterial strains for fucoidan degradation.</title>
        <authorList>
            <person name="Sichert A."/>
        </authorList>
    </citation>
    <scope>NUCLEOTIDE SEQUENCE [LARGE SCALE GENOMIC DNA]</scope>
    <source>
        <strain evidence="2 3">AS12</strain>
    </source>
</reference>
<feature type="chain" id="PRO_5047536045" evidence="1">
    <location>
        <begin position="23"/>
        <end position="121"/>
    </location>
</feature>
<protein>
    <submittedName>
        <fullName evidence="2">DUF3192 domain-containing protein</fullName>
    </submittedName>
</protein>
<dbReference type="Proteomes" id="UP001461163">
    <property type="component" value="Unassembled WGS sequence"/>
</dbReference>
<dbReference type="PROSITE" id="PS51257">
    <property type="entry name" value="PROKAR_LIPOPROTEIN"/>
    <property type="match status" value="1"/>
</dbReference>
<name>A0ABU9ST06_9ALTE</name>
<comment type="caution">
    <text evidence="2">The sequence shown here is derived from an EMBL/GenBank/DDBJ whole genome shotgun (WGS) entry which is preliminary data.</text>
</comment>
<accession>A0ABU9ST06</accession>
<proteinExistence type="predicted"/>
<dbReference type="RefSeq" id="WP_006993175.1">
    <property type="nucleotide sequence ID" value="NZ_JBBMQS010000003.1"/>
</dbReference>
<keyword evidence="3" id="KW-1185">Reference proteome</keyword>
<sequence length="121" mass="13542">MKPFILAGTLGLSLLLSGCVISVDGDGHDGYQSDWQKKERSNRKEVARLQPNLSTGEVMDRMGVADFSEFVKKGDDQYHVLYYRTQRKDDDGVTTKDECTPLVIKNDQLVGWGDSALNMLN</sequence>
<evidence type="ECO:0000256" key="1">
    <source>
        <dbReference type="SAM" id="SignalP"/>
    </source>
</evidence>
<dbReference type="Pfam" id="PF11399">
    <property type="entry name" value="DUF3192"/>
    <property type="match status" value="1"/>
</dbReference>
<feature type="signal peptide" evidence="1">
    <location>
        <begin position="1"/>
        <end position="22"/>
    </location>
</feature>
<evidence type="ECO:0000313" key="3">
    <source>
        <dbReference type="Proteomes" id="UP001461163"/>
    </source>
</evidence>
<dbReference type="InterPro" id="IPR021534">
    <property type="entry name" value="DUF3192"/>
</dbReference>
<gene>
    <name evidence="2" type="ORF">WNY77_06365</name>
</gene>
<dbReference type="EMBL" id="JBBMQS010000003">
    <property type="protein sequence ID" value="MEM5497014.1"/>
    <property type="molecule type" value="Genomic_DNA"/>
</dbReference>
<evidence type="ECO:0000313" key="2">
    <source>
        <dbReference type="EMBL" id="MEM5497014.1"/>
    </source>
</evidence>
<keyword evidence="1" id="KW-0732">Signal</keyword>